<dbReference type="OrthoDB" id="5951715at2"/>
<reference evidence="1 2" key="1">
    <citation type="submission" date="2016-11" db="EMBL/GenBank/DDBJ databases">
        <title>Complete Genome Sequence of Bradyrhizobium sp. strain J5, an isolated from soybean nodule in Hokkaido.</title>
        <authorList>
            <person name="Kanehara K."/>
        </authorList>
    </citation>
    <scope>NUCLEOTIDE SEQUENCE [LARGE SCALE GENOMIC DNA]</scope>
    <source>
        <strain evidence="1 2">J5</strain>
    </source>
</reference>
<proteinExistence type="predicted"/>
<evidence type="ECO:0000313" key="1">
    <source>
        <dbReference type="EMBL" id="APG11480.1"/>
    </source>
</evidence>
<dbReference type="Proteomes" id="UP000181962">
    <property type="component" value="Chromosome"/>
</dbReference>
<accession>A0A1L3FDW5</accession>
<dbReference type="AlphaFoldDB" id="A0A1L3FDW5"/>
<name>A0A1L3FDW5_BRAJP</name>
<sequence>MKLDINRLARNSFIKFGANTGVKSIAWNHSYWGEIARGRISADMTDAHHACLMVELGNFAQRITLVARCRHFGGHQWFFLCPATHRLATVLWKPPGAHRFCSRQTWGRQVAYASQFLDRDSRAHYARSKLNSRLSSIGGFDPEGWDFPPKPKWMRWKTYGRYETRFEQYEAILDQGCATLLAKLMERKVI</sequence>
<organism evidence="1 2">
    <name type="scientific">Bradyrhizobium japonicum</name>
    <dbReference type="NCBI Taxonomy" id="375"/>
    <lineage>
        <taxon>Bacteria</taxon>
        <taxon>Pseudomonadati</taxon>
        <taxon>Pseudomonadota</taxon>
        <taxon>Alphaproteobacteria</taxon>
        <taxon>Hyphomicrobiales</taxon>
        <taxon>Nitrobacteraceae</taxon>
        <taxon>Bradyrhizobium</taxon>
    </lineage>
</organism>
<dbReference type="RefSeq" id="WP_071913249.1">
    <property type="nucleotide sequence ID" value="NZ_CP017637.1"/>
</dbReference>
<dbReference type="EMBL" id="CP017637">
    <property type="protein sequence ID" value="APG11480.1"/>
    <property type="molecule type" value="Genomic_DNA"/>
</dbReference>
<protein>
    <submittedName>
        <fullName evidence="1">Uncharacterized protein</fullName>
    </submittedName>
</protein>
<gene>
    <name evidence="1" type="ORF">BKD09_24405</name>
</gene>
<evidence type="ECO:0000313" key="2">
    <source>
        <dbReference type="Proteomes" id="UP000181962"/>
    </source>
</evidence>